<organism evidence="2 3">
    <name type="scientific">Halorubrum distributum JCM 13561</name>
    <dbReference type="NCBI Taxonomy" id="1227483"/>
    <lineage>
        <taxon>Archaea</taxon>
        <taxon>Methanobacteriati</taxon>
        <taxon>Methanobacteriota</taxon>
        <taxon>Stenosarchaea group</taxon>
        <taxon>Halobacteria</taxon>
        <taxon>Halobacteriales</taxon>
        <taxon>Haloferacaceae</taxon>
        <taxon>Halorubrum</taxon>
        <taxon>Halorubrum distributum group</taxon>
    </lineage>
</organism>
<proteinExistence type="predicted"/>
<accession>M0NZ59</accession>
<dbReference type="RefSeq" id="WP_008365375.1">
    <property type="nucleotide sequence ID" value="NZ_AOJF01000025.1"/>
</dbReference>
<gene>
    <name evidence="2" type="ORF">C470_03781</name>
</gene>
<feature type="region of interest" description="Disordered" evidence="1">
    <location>
        <begin position="103"/>
        <end position="127"/>
    </location>
</feature>
<dbReference type="Proteomes" id="UP000011581">
    <property type="component" value="Unassembled WGS sequence"/>
</dbReference>
<sequence>MSPTVDVEIRRNRHGSVLAYTDRNRASRLLANHRAVLQSLYDLVDRRHGTDGDVVARLHVRDEDHQIKGLDLADRFRRDLDADRAISLVENLRYHAGERELVTDGGIDQPGSTGDEPERGFGSRKGGTRRCVPLTRCADHTDRSQGLDAERFAGKRRLVADGGRDRDDDLARIADALELQNALLLQLVQDRRRDAARNDPNPDRSAPSDRATATDVVDAYGDLYGGSVAGWEFDPVSDRIENMGDGR</sequence>
<evidence type="ECO:0000313" key="3">
    <source>
        <dbReference type="Proteomes" id="UP000011581"/>
    </source>
</evidence>
<dbReference type="AlphaFoldDB" id="M0NZ59"/>
<evidence type="ECO:0000256" key="1">
    <source>
        <dbReference type="SAM" id="MobiDB-lite"/>
    </source>
</evidence>
<feature type="compositionally biased region" description="Basic and acidic residues" evidence="1">
    <location>
        <begin position="193"/>
        <end position="202"/>
    </location>
</feature>
<dbReference type="EMBL" id="AOJF01000025">
    <property type="protein sequence ID" value="EMA63217.1"/>
    <property type="molecule type" value="Genomic_DNA"/>
</dbReference>
<comment type="caution">
    <text evidence="2">The sequence shown here is derived from an EMBL/GenBank/DDBJ whole genome shotgun (WGS) entry which is preliminary data.</text>
</comment>
<feature type="region of interest" description="Disordered" evidence="1">
    <location>
        <begin position="193"/>
        <end position="213"/>
    </location>
</feature>
<evidence type="ECO:0000313" key="2">
    <source>
        <dbReference type="EMBL" id="EMA63217.1"/>
    </source>
</evidence>
<protein>
    <submittedName>
        <fullName evidence="2">Uncharacterized protein</fullName>
    </submittedName>
</protein>
<reference evidence="2 3" key="1">
    <citation type="journal article" date="2014" name="PLoS Genet.">
        <title>Phylogenetically driven sequencing of extremely halophilic archaea reveals strategies for static and dynamic osmo-response.</title>
        <authorList>
            <person name="Becker E.A."/>
            <person name="Seitzer P.M."/>
            <person name="Tritt A."/>
            <person name="Larsen D."/>
            <person name="Krusor M."/>
            <person name="Yao A.I."/>
            <person name="Wu D."/>
            <person name="Madern D."/>
            <person name="Eisen J.A."/>
            <person name="Darling A.E."/>
            <person name="Facciotti M.T."/>
        </authorList>
    </citation>
    <scope>NUCLEOTIDE SEQUENCE [LARGE SCALE GENOMIC DNA]</scope>
    <source>
        <strain evidence="2 3">JCM 13561</strain>
    </source>
</reference>
<name>M0NZ59_9EURY</name>
<dbReference type="PATRIC" id="fig|1227483.3.peg.743"/>